<protein>
    <submittedName>
        <fullName evidence="3">SDR family NAD(P)-dependent oxidoreductase</fullName>
    </submittedName>
</protein>
<dbReference type="AlphaFoldDB" id="A0AAE3NAM0"/>
<dbReference type="PRINTS" id="PR00080">
    <property type="entry name" value="SDRFAMILY"/>
</dbReference>
<dbReference type="InterPro" id="IPR002347">
    <property type="entry name" value="SDR_fam"/>
</dbReference>
<dbReference type="PANTHER" id="PTHR42760:SF133">
    <property type="entry name" value="3-OXOACYL-[ACYL-CARRIER-PROTEIN] REDUCTASE"/>
    <property type="match status" value="1"/>
</dbReference>
<sequence>MDPIVSLKGRTIVVTGAGQGIGKGIVELVIGLGGNAVAVDLNGQTLDAAVSPLPQERVLAVQGSVADPAVADKAVVDAVARFGAVHGVVNNAGIIRPAMIDKMTDQQWQDVIDVHLTGSFYWMRAAGRHMVERAKGGDATGGSIVNISSDAGRKGSIGQINYAAAKAGMLGMTMTAAREWGRYNIRTNSICFGVVETPMTEVVRGEKFRDQMLAQIPLGRWASPDEVVKSVCFLLSDGASYITGQHLGVNGGFHISL</sequence>
<name>A0AAE3NAM0_9BURK</name>
<dbReference type="RefSeq" id="WP_271430403.1">
    <property type="nucleotide sequence ID" value="NZ_JAQIPB010000014.1"/>
</dbReference>
<evidence type="ECO:0000313" key="4">
    <source>
        <dbReference type="Proteomes" id="UP001212602"/>
    </source>
</evidence>
<evidence type="ECO:0000313" key="3">
    <source>
        <dbReference type="EMBL" id="MDA7419205.1"/>
    </source>
</evidence>
<dbReference type="Proteomes" id="UP001212602">
    <property type="component" value="Unassembled WGS sequence"/>
</dbReference>
<proteinExistence type="inferred from homology"/>
<dbReference type="PRINTS" id="PR00081">
    <property type="entry name" value="GDHRDH"/>
</dbReference>
<dbReference type="PROSITE" id="PS00061">
    <property type="entry name" value="ADH_SHORT"/>
    <property type="match status" value="1"/>
</dbReference>
<reference evidence="3" key="1">
    <citation type="submission" date="2023-01" db="EMBL/GenBank/DDBJ databases">
        <title>Xenophilus mangrovi sp. nov., isolated from soil of Mangrove nature reserve.</title>
        <authorList>
            <person name="Xu S."/>
            <person name="Liu Z."/>
            <person name="Xu Y."/>
        </authorList>
    </citation>
    <scope>NUCLEOTIDE SEQUENCE</scope>
    <source>
        <strain evidence="3">YW8</strain>
    </source>
</reference>
<gene>
    <name evidence="3" type="ORF">PGB34_22760</name>
</gene>
<organism evidence="3 4">
    <name type="scientific">Xenophilus arseniciresistens</name>
    <dbReference type="NCBI Taxonomy" id="1283306"/>
    <lineage>
        <taxon>Bacteria</taxon>
        <taxon>Pseudomonadati</taxon>
        <taxon>Pseudomonadota</taxon>
        <taxon>Betaproteobacteria</taxon>
        <taxon>Burkholderiales</taxon>
        <taxon>Comamonadaceae</taxon>
        <taxon>Xenophilus</taxon>
    </lineage>
</organism>
<dbReference type="InterPro" id="IPR036291">
    <property type="entry name" value="NAD(P)-bd_dom_sf"/>
</dbReference>
<comment type="similarity">
    <text evidence="1">Belongs to the short-chain dehydrogenases/reductases (SDR) family.</text>
</comment>
<keyword evidence="2" id="KW-0560">Oxidoreductase</keyword>
<dbReference type="Pfam" id="PF13561">
    <property type="entry name" value="adh_short_C2"/>
    <property type="match status" value="1"/>
</dbReference>
<dbReference type="Gene3D" id="3.40.50.720">
    <property type="entry name" value="NAD(P)-binding Rossmann-like Domain"/>
    <property type="match status" value="1"/>
</dbReference>
<dbReference type="GO" id="GO:0016616">
    <property type="term" value="F:oxidoreductase activity, acting on the CH-OH group of donors, NAD or NADP as acceptor"/>
    <property type="evidence" value="ECO:0007669"/>
    <property type="project" value="TreeGrafter"/>
</dbReference>
<keyword evidence="4" id="KW-1185">Reference proteome</keyword>
<dbReference type="EMBL" id="JAQIPB010000014">
    <property type="protein sequence ID" value="MDA7419205.1"/>
    <property type="molecule type" value="Genomic_DNA"/>
</dbReference>
<dbReference type="PANTHER" id="PTHR42760">
    <property type="entry name" value="SHORT-CHAIN DEHYDROGENASES/REDUCTASES FAMILY MEMBER"/>
    <property type="match status" value="1"/>
</dbReference>
<evidence type="ECO:0000256" key="1">
    <source>
        <dbReference type="ARBA" id="ARBA00006484"/>
    </source>
</evidence>
<accession>A0AAE3NAM0</accession>
<dbReference type="SUPFAM" id="SSF51735">
    <property type="entry name" value="NAD(P)-binding Rossmann-fold domains"/>
    <property type="match status" value="1"/>
</dbReference>
<dbReference type="FunFam" id="3.40.50.720:FF:000173">
    <property type="entry name" value="3-oxoacyl-[acyl-carrier protein] reductase"/>
    <property type="match status" value="1"/>
</dbReference>
<dbReference type="InterPro" id="IPR020904">
    <property type="entry name" value="Sc_DH/Rdtase_CS"/>
</dbReference>
<evidence type="ECO:0000256" key="2">
    <source>
        <dbReference type="ARBA" id="ARBA00023002"/>
    </source>
</evidence>
<comment type="caution">
    <text evidence="3">The sequence shown here is derived from an EMBL/GenBank/DDBJ whole genome shotgun (WGS) entry which is preliminary data.</text>
</comment>